<dbReference type="GO" id="GO:0006508">
    <property type="term" value="P:proteolysis"/>
    <property type="evidence" value="ECO:0007669"/>
    <property type="project" value="UniProtKB-KW"/>
</dbReference>
<gene>
    <name evidence="8 10" type="primary">pepA</name>
    <name evidence="10" type="ORF">HMPREF9098_0340</name>
</gene>
<evidence type="ECO:0000313" key="10">
    <source>
        <dbReference type="EMBL" id="EGC18191.1"/>
    </source>
</evidence>
<evidence type="ECO:0000256" key="2">
    <source>
        <dbReference type="ARBA" id="ARBA00000967"/>
    </source>
</evidence>
<dbReference type="PANTHER" id="PTHR11963:SF23">
    <property type="entry name" value="CYTOSOL AMINOPEPTIDASE"/>
    <property type="match status" value="1"/>
</dbReference>
<evidence type="ECO:0000256" key="3">
    <source>
        <dbReference type="ARBA" id="ARBA00009528"/>
    </source>
</evidence>
<evidence type="ECO:0000256" key="7">
    <source>
        <dbReference type="ARBA" id="ARBA00023211"/>
    </source>
</evidence>
<dbReference type="InterPro" id="IPR023042">
    <property type="entry name" value="Peptidase_M17_leu_NH2_pept"/>
</dbReference>
<dbReference type="STRING" id="888741.HMPREF9098_0340"/>
<feature type="binding site" evidence="8">
    <location>
        <position position="262"/>
    </location>
    <ligand>
        <name>Mn(2+)</name>
        <dbReference type="ChEBI" id="CHEBI:29035"/>
        <label>1</label>
    </ligand>
</feature>
<evidence type="ECO:0000259" key="9">
    <source>
        <dbReference type="PROSITE" id="PS00631"/>
    </source>
</evidence>
<keyword evidence="7 8" id="KW-0464">Manganese</keyword>
<dbReference type="Pfam" id="PF02789">
    <property type="entry name" value="Peptidase_M17_N"/>
    <property type="match status" value="1"/>
</dbReference>
<feature type="binding site" evidence="8">
    <location>
        <position position="339"/>
    </location>
    <ligand>
        <name>Mn(2+)</name>
        <dbReference type="ChEBI" id="CHEBI:29035"/>
        <label>1</label>
    </ligand>
</feature>
<keyword evidence="5 8" id="KW-0645">Protease</keyword>
<organism evidence="10 11">
    <name type="scientific">Kingella denitrificans ATCC 33394</name>
    <dbReference type="NCBI Taxonomy" id="888741"/>
    <lineage>
        <taxon>Bacteria</taxon>
        <taxon>Pseudomonadati</taxon>
        <taxon>Pseudomonadota</taxon>
        <taxon>Betaproteobacteria</taxon>
        <taxon>Neisseriales</taxon>
        <taxon>Neisseriaceae</taxon>
        <taxon>Kingella</taxon>
    </lineage>
</organism>
<dbReference type="PANTHER" id="PTHR11963">
    <property type="entry name" value="LEUCINE AMINOPEPTIDASE-RELATED"/>
    <property type="match status" value="1"/>
</dbReference>
<comment type="catalytic activity">
    <reaction evidence="1 8">
        <text>Release of an N-terminal amino acid, Xaa-|-Yaa-, in which Xaa is preferably Leu, but may be other amino acids including Pro although not Arg or Lys, and Yaa may be Pro. Amino acid amides and methyl esters are also readily hydrolyzed, but rates on arylamides are exceedingly low.</text>
        <dbReference type="EC" id="3.4.11.1"/>
    </reaction>
</comment>
<feature type="active site" evidence="8">
    <location>
        <position position="269"/>
    </location>
</feature>
<dbReference type="PROSITE" id="PS00631">
    <property type="entry name" value="CYTOSOL_AP"/>
    <property type="match status" value="1"/>
</dbReference>
<protein>
    <recommendedName>
        <fullName evidence="8">Probable cytosol aminopeptidase</fullName>
        <ecNumber evidence="8">3.4.11.1</ecNumber>
    </recommendedName>
    <alternativeName>
        <fullName evidence="8">Leucine aminopeptidase</fullName>
        <shortName evidence="8">LAP</shortName>
        <ecNumber evidence="8">3.4.11.10</ecNumber>
    </alternativeName>
    <alternativeName>
        <fullName evidence="8">Leucyl aminopeptidase</fullName>
    </alternativeName>
</protein>
<feature type="binding site" evidence="8">
    <location>
        <position position="280"/>
    </location>
    <ligand>
        <name>Mn(2+)</name>
        <dbReference type="ChEBI" id="CHEBI:29035"/>
        <label>2</label>
    </ligand>
</feature>
<feature type="binding site" evidence="8">
    <location>
        <position position="257"/>
    </location>
    <ligand>
        <name>Mn(2+)</name>
        <dbReference type="ChEBI" id="CHEBI:29035"/>
        <label>2</label>
    </ligand>
</feature>
<evidence type="ECO:0000256" key="6">
    <source>
        <dbReference type="ARBA" id="ARBA00022801"/>
    </source>
</evidence>
<dbReference type="SUPFAM" id="SSF52949">
    <property type="entry name" value="Macro domain-like"/>
    <property type="match status" value="1"/>
</dbReference>
<evidence type="ECO:0000256" key="5">
    <source>
        <dbReference type="ARBA" id="ARBA00022670"/>
    </source>
</evidence>
<dbReference type="SUPFAM" id="SSF53187">
    <property type="entry name" value="Zn-dependent exopeptidases"/>
    <property type="match status" value="1"/>
</dbReference>
<evidence type="ECO:0000313" key="11">
    <source>
        <dbReference type="Proteomes" id="UP000004088"/>
    </source>
</evidence>
<accession>F0EWW0</accession>
<evidence type="ECO:0000256" key="1">
    <source>
        <dbReference type="ARBA" id="ARBA00000135"/>
    </source>
</evidence>
<dbReference type="GO" id="GO:0070006">
    <property type="term" value="F:metalloaminopeptidase activity"/>
    <property type="evidence" value="ECO:0007669"/>
    <property type="project" value="InterPro"/>
</dbReference>
<dbReference type="HAMAP" id="MF_00181">
    <property type="entry name" value="Cytosol_peptidase_M17"/>
    <property type="match status" value="1"/>
</dbReference>
<dbReference type="GO" id="GO:0005737">
    <property type="term" value="C:cytoplasm"/>
    <property type="evidence" value="ECO:0007669"/>
    <property type="project" value="UniProtKB-SubCell"/>
</dbReference>
<dbReference type="InterPro" id="IPR011356">
    <property type="entry name" value="Leucine_aapep/pepB"/>
</dbReference>
<feature type="binding site" evidence="8">
    <location>
        <position position="341"/>
    </location>
    <ligand>
        <name>Mn(2+)</name>
        <dbReference type="ChEBI" id="CHEBI:29035"/>
        <label>1</label>
    </ligand>
</feature>
<dbReference type="CDD" id="cd00433">
    <property type="entry name" value="Peptidase_M17"/>
    <property type="match status" value="1"/>
</dbReference>
<comment type="caution">
    <text evidence="10">The sequence shown here is derived from an EMBL/GenBank/DDBJ whole genome shotgun (WGS) entry which is preliminary data.</text>
</comment>
<reference evidence="10 11" key="1">
    <citation type="submission" date="2011-01" db="EMBL/GenBank/DDBJ databases">
        <authorList>
            <person name="Muzny D."/>
            <person name="Qin X."/>
            <person name="Deng J."/>
            <person name="Jiang H."/>
            <person name="Liu Y."/>
            <person name="Qu J."/>
            <person name="Song X.-Z."/>
            <person name="Zhang L."/>
            <person name="Thornton R."/>
            <person name="Coyle M."/>
            <person name="Francisco L."/>
            <person name="Jackson L."/>
            <person name="Javaid M."/>
            <person name="Korchina V."/>
            <person name="Kovar C."/>
            <person name="Mata R."/>
            <person name="Mathew T."/>
            <person name="Ngo R."/>
            <person name="Nguyen L."/>
            <person name="Nguyen N."/>
            <person name="Okwuonu G."/>
            <person name="Ongeri F."/>
            <person name="Pham C."/>
            <person name="Simmons D."/>
            <person name="Wilczek-Boney K."/>
            <person name="Hale W."/>
            <person name="Jakkamsetti A."/>
            <person name="Pham P."/>
            <person name="Ruth R."/>
            <person name="San Lucas F."/>
            <person name="Warren J."/>
            <person name="Zhang J."/>
            <person name="Zhao Z."/>
            <person name="Zhou C."/>
            <person name="Zhu D."/>
            <person name="Lee S."/>
            <person name="Bess C."/>
            <person name="Blankenburg K."/>
            <person name="Forbes L."/>
            <person name="Fu Q."/>
            <person name="Gubbala S."/>
            <person name="Hirani K."/>
            <person name="Jayaseelan J.C."/>
            <person name="Lara F."/>
            <person name="Munidasa M."/>
            <person name="Palculict T."/>
            <person name="Patil S."/>
            <person name="Pu L.-L."/>
            <person name="Saada N."/>
            <person name="Tang L."/>
            <person name="Weissenberger G."/>
            <person name="Zhu Y."/>
            <person name="Hemphill L."/>
            <person name="Shang Y."/>
            <person name="Youmans B."/>
            <person name="Ayvaz T."/>
            <person name="Ross M."/>
            <person name="Santibanez J."/>
            <person name="Aqrawi P."/>
            <person name="Gross S."/>
            <person name="Joshi V."/>
            <person name="Fowler G."/>
            <person name="Nazareth L."/>
            <person name="Reid J."/>
            <person name="Worley K."/>
            <person name="Petrosino J."/>
            <person name="Highlander S."/>
            <person name="Gibbs R."/>
        </authorList>
    </citation>
    <scope>NUCLEOTIDE SEQUENCE [LARGE SCALE GENOMIC DNA]</scope>
    <source>
        <strain evidence="10 11">ATCC 33394</strain>
    </source>
</reference>
<feature type="domain" description="Cytosol aminopeptidase" evidence="9">
    <location>
        <begin position="337"/>
        <end position="344"/>
    </location>
</feature>
<comment type="function">
    <text evidence="8">Presumably involved in the processing and regular turnover of intracellular proteins. Catalyzes the removal of unsubstituted N-terminal amino acids from various peptides.</text>
</comment>
<dbReference type="PRINTS" id="PR00481">
    <property type="entry name" value="LAMNOPPTDASE"/>
</dbReference>
<evidence type="ECO:0000256" key="8">
    <source>
        <dbReference type="HAMAP-Rule" id="MF_00181"/>
    </source>
</evidence>
<dbReference type="AlphaFoldDB" id="F0EWW0"/>
<dbReference type="EC" id="3.4.11.10" evidence="8"/>
<dbReference type="Proteomes" id="UP000004088">
    <property type="component" value="Unassembled WGS sequence"/>
</dbReference>
<dbReference type="HOGENOM" id="CLU_013734_0_1_4"/>
<comment type="subcellular location">
    <subcellularLocation>
        <location evidence="8">Cytoplasm</location>
    </subcellularLocation>
</comment>
<dbReference type="InterPro" id="IPR008283">
    <property type="entry name" value="Peptidase_M17_N"/>
</dbReference>
<dbReference type="Gene3D" id="3.40.630.10">
    <property type="entry name" value="Zn peptidases"/>
    <property type="match status" value="1"/>
</dbReference>
<dbReference type="MEROPS" id="M17.003"/>
<keyword evidence="11" id="KW-1185">Reference proteome</keyword>
<dbReference type="InterPro" id="IPR000819">
    <property type="entry name" value="Peptidase_M17_C"/>
</dbReference>
<comment type="similarity">
    <text evidence="3 8">Belongs to the peptidase M17 family.</text>
</comment>
<keyword evidence="8" id="KW-0963">Cytoplasm</keyword>
<feature type="active site" evidence="8">
    <location>
        <position position="343"/>
    </location>
</feature>
<keyword evidence="6 8" id="KW-0378">Hydrolase</keyword>
<keyword evidence="8" id="KW-0479">Metal-binding</keyword>
<dbReference type="GO" id="GO:0030145">
    <property type="term" value="F:manganese ion binding"/>
    <property type="evidence" value="ECO:0007669"/>
    <property type="project" value="UniProtKB-UniRule"/>
</dbReference>
<dbReference type="EC" id="3.4.11.1" evidence="8"/>
<dbReference type="NCBIfam" id="NF002074">
    <property type="entry name" value="PRK00913.1-4"/>
    <property type="match status" value="1"/>
</dbReference>
<dbReference type="Pfam" id="PF00883">
    <property type="entry name" value="Peptidase_M17"/>
    <property type="match status" value="1"/>
</dbReference>
<feature type="binding site" evidence="8">
    <location>
        <position position="341"/>
    </location>
    <ligand>
        <name>Mn(2+)</name>
        <dbReference type="ChEBI" id="CHEBI:29035"/>
        <label>2</label>
    </ligand>
</feature>
<dbReference type="EMBL" id="AEWV01000006">
    <property type="protein sequence ID" value="EGC18191.1"/>
    <property type="molecule type" value="Genomic_DNA"/>
</dbReference>
<dbReference type="Gene3D" id="3.40.220.10">
    <property type="entry name" value="Leucine Aminopeptidase, subunit E, domain 1"/>
    <property type="match status" value="1"/>
</dbReference>
<evidence type="ECO:0000256" key="4">
    <source>
        <dbReference type="ARBA" id="ARBA00022438"/>
    </source>
</evidence>
<comment type="cofactor">
    <cofactor evidence="8">
        <name>Mn(2+)</name>
        <dbReference type="ChEBI" id="CHEBI:29035"/>
    </cofactor>
    <text evidence="8">Binds 2 manganese ions per subunit.</text>
</comment>
<sequence>MRYDTHVSPNPILKGHTMQFSTATAAHAEAAQLFVCTEAAQLKDETAKLLFQSLEDGQSFAAAALPVAGSLHHVALLRLDDLSVETLQKAAKEAAAWAQKQSALSVDLNPFCAENAPRVAAALAAALGEAVYRFDRFKSEAKPTKLVQAAFVHTEHAGSVQAALNRAEALLYGMNLCKDLANTGSNVCTPTYLAETAAKEAQQLGAAAKILGGDYIRDNMPSFWGVAKGSKEEPKLLELQYFGAADKSADPIVLVGKGLTFDSGGISLKPGEGMDEMKYDMCGAATVIGTFIAAVKAKLPINLAVVVATCENMPDAGAAKPGDVVRAMNGTTIENLNTDAEGRLVLCDALTYVEQNFKPKAVIDVATLTGACIIALGHLTSGLMGNDQDLVDALLAASRESNDKAWQLPLFPEYKEQLKSNFADLQNIGGRPAGTITAGTFLAHFAQNYKWAHLDIAGTAWKSGKDKGATGRPIPLLLQYLANQAA</sequence>
<feature type="binding site" evidence="8">
    <location>
        <position position="262"/>
    </location>
    <ligand>
        <name>Mn(2+)</name>
        <dbReference type="ChEBI" id="CHEBI:29035"/>
        <label>2</label>
    </ligand>
</feature>
<comment type="catalytic activity">
    <reaction evidence="2 8">
        <text>Release of an N-terminal amino acid, preferentially leucine, but not glutamic or aspartic acids.</text>
        <dbReference type="EC" id="3.4.11.10"/>
    </reaction>
</comment>
<name>F0EWW0_9NEIS</name>
<dbReference type="InterPro" id="IPR043472">
    <property type="entry name" value="Macro_dom-like"/>
</dbReference>
<keyword evidence="4 8" id="KW-0031">Aminopeptidase</keyword>
<proteinExistence type="inferred from homology"/>